<name>A0A8B6BW74_MYTGA</name>
<proteinExistence type="predicted"/>
<evidence type="ECO:0008006" key="3">
    <source>
        <dbReference type="Google" id="ProtNLM"/>
    </source>
</evidence>
<protein>
    <recommendedName>
        <fullName evidence="3">C-type lectin domain-containing protein</fullName>
    </recommendedName>
</protein>
<dbReference type="OrthoDB" id="441660at2759"/>
<dbReference type="AlphaFoldDB" id="A0A8B6BW74"/>
<dbReference type="InterPro" id="IPR016187">
    <property type="entry name" value="CTDL_fold"/>
</dbReference>
<sequence length="97" mass="11327">MNAELVRIDSVEKQQFIEFITANDTTERICIQGTDKIFPPTWTFDDGTMMTYFNWDEAKSEPNGGKGNLEMFNGYKWHDLDDVVSKICLPICERRRL</sequence>
<dbReference type="CDD" id="cd00037">
    <property type="entry name" value="CLECT"/>
    <property type="match status" value="1"/>
</dbReference>
<dbReference type="SUPFAM" id="SSF56436">
    <property type="entry name" value="C-type lectin-like"/>
    <property type="match status" value="1"/>
</dbReference>
<evidence type="ECO:0000313" key="1">
    <source>
        <dbReference type="EMBL" id="VDH96081.1"/>
    </source>
</evidence>
<dbReference type="Gene3D" id="3.10.100.10">
    <property type="entry name" value="Mannose-Binding Protein A, subunit A"/>
    <property type="match status" value="1"/>
</dbReference>
<comment type="caution">
    <text evidence="1">The sequence shown here is derived from an EMBL/GenBank/DDBJ whole genome shotgun (WGS) entry which is preliminary data.</text>
</comment>
<dbReference type="Proteomes" id="UP000596742">
    <property type="component" value="Unassembled WGS sequence"/>
</dbReference>
<organism evidence="1 2">
    <name type="scientific">Mytilus galloprovincialis</name>
    <name type="common">Mediterranean mussel</name>
    <dbReference type="NCBI Taxonomy" id="29158"/>
    <lineage>
        <taxon>Eukaryota</taxon>
        <taxon>Metazoa</taxon>
        <taxon>Spiralia</taxon>
        <taxon>Lophotrochozoa</taxon>
        <taxon>Mollusca</taxon>
        <taxon>Bivalvia</taxon>
        <taxon>Autobranchia</taxon>
        <taxon>Pteriomorphia</taxon>
        <taxon>Mytilida</taxon>
        <taxon>Mytiloidea</taxon>
        <taxon>Mytilidae</taxon>
        <taxon>Mytilinae</taxon>
        <taxon>Mytilus</taxon>
    </lineage>
</organism>
<dbReference type="InterPro" id="IPR016186">
    <property type="entry name" value="C-type_lectin-like/link_sf"/>
</dbReference>
<keyword evidence="2" id="KW-1185">Reference proteome</keyword>
<evidence type="ECO:0000313" key="2">
    <source>
        <dbReference type="Proteomes" id="UP000596742"/>
    </source>
</evidence>
<gene>
    <name evidence="1" type="ORF">MGAL_10B003398</name>
</gene>
<dbReference type="EMBL" id="UYJE01000760">
    <property type="protein sequence ID" value="VDH96081.1"/>
    <property type="molecule type" value="Genomic_DNA"/>
</dbReference>
<accession>A0A8B6BW74</accession>
<reference evidence="1" key="1">
    <citation type="submission" date="2018-11" db="EMBL/GenBank/DDBJ databases">
        <authorList>
            <person name="Alioto T."/>
            <person name="Alioto T."/>
        </authorList>
    </citation>
    <scope>NUCLEOTIDE SEQUENCE</scope>
</reference>